<protein>
    <submittedName>
        <fullName evidence="1">Putative nuclease HARBI1</fullName>
    </submittedName>
</protein>
<dbReference type="OrthoDB" id="6584660at2759"/>
<organism evidence="2">
    <name type="scientific">Harpegnathos saltator</name>
    <name type="common">Jerdon's jumping ant</name>
    <dbReference type="NCBI Taxonomy" id="610380"/>
    <lineage>
        <taxon>Eukaryota</taxon>
        <taxon>Metazoa</taxon>
        <taxon>Ecdysozoa</taxon>
        <taxon>Arthropoda</taxon>
        <taxon>Hexapoda</taxon>
        <taxon>Insecta</taxon>
        <taxon>Pterygota</taxon>
        <taxon>Neoptera</taxon>
        <taxon>Endopterygota</taxon>
        <taxon>Hymenoptera</taxon>
        <taxon>Apocrita</taxon>
        <taxon>Aculeata</taxon>
        <taxon>Formicoidea</taxon>
        <taxon>Formicidae</taxon>
        <taxon>Ponerinae</taxon>
        <taxon>Ponerini</taxon>
        <taxon>Harpegnathos</taxon>
    </lineage>
</organism>
<evidence type="ECO:0000313" key="2">
    <source>
        <dbReference type="Proteomes" id="UP000008237"/>
    </source>
</evidence>
<gene>
    <name evidence="1" type="ORF">EAI_06245</name>
</gene>
<evidence type="ECO:0000313" key="1">
    <source>
        <dbReference type="EMBL" id="EFN88560.1"/>
    </source>
</evidence>
<dbReference type="OMA" id="QFRTERN"/>
<dbReference type="EMBL" id="GL446051">
    <property type="protein sequence ID" value="EFN88560.1"/>
    <property type="molecule type" value="Genomic_DNA"/>
</dbReference>
<sequence length="142" mass="16995">RPRQFKERKNYFEELDKIEFKMRFRLNKETVRMILHNINGELQFRTERNNAISAMYQLLLTLRLYATGFFLITMGDFAGVSTTSAHRIVHRVSKAIARLQLYFIHFPTTREEIRKEQLKFFNIARFPKVIGCIDCTQMRVQS</sequence>
<accession>E2B6X1</accession>
<proteinExistence type="predicted"/>
<name>E2B6X1_HARSA</name>
<feature type="non-terminal residue" evidence="1">
    <location>
        <position position="1"/>
    </location>
</feature>
<dbReference type="AlphaFoldDB" id="E2B6X1"/>
<dbReference type="Proteomes" id="UP000008237">
    <property type="component" value="Unassembled WGS sequence"/>
</dbReference>
<reference evidence="1 2" key="1">
    <citation type="journal article" date="2010" name="Science">
        <title>Genomic comparison of the ants Camponotus floridanus and Harpegnathos saltator.</title>
        <authorList>
            <person name="Bonasio R."/>
            <person name="Zhang G."/>
            <person name="Ye C."/>
            <person name="Mutti N.S."/>
            <person name="Fang X."/>
            <person name="Qin N."/>
            <person name="Donahue G."/>
            <person name="Yang P."/>
            <person name="Li Q."/>
            <person name="Li C."/>
            <person name="Zhang P."/>
            <person name="Huang Z."/>
            <person name="Berger S.L."/>
            <person name="Reinberg D."/>
            <person name="Wang J."/>
            <person name="Liebig J."/>
        </authorList>
    </citation>
    <scope>NUCLEOTIDE SEQUENCE [LARGE SCALE GENOMIC DNA]</scope>
    <source>
        <strain evidence="1 2">R22 G/1</strain>
    </source>
</reference>
<keyword evidence="2" id="KW-1185">Reference proteome</keyword>
<feature type="non-terminal residue" evidence="1">
    <location>
        <position position="142"/>
    </location>
</feature>
<dbReference type="InParanoid" id="E2B6X1"/>